<dbReference type="InterPro" id="IPR017871">
    <property type="entry name" value="ABC_transporter-like_CS"/>
</dbReference>
<keyword evidence="2 7" id="KW-1003">Cell membrane</keyword>
<dbReference type="FunFam" id="3.40.50.300:FF:000133">
    <property type="entry name" value="Spermidine/putrescine import ATP-binding protein PotA"/>
    <property type="match status" value="1"/>
</dbReference>
<evidence type="ECO:0000256" key="2">
    <source>
        <dbReference type="ARBA" id="ARBA00022475"/>
    </source>
</evidence>
<comment type="caution">
    <text evidence="9">The sequence shown here is derived from an EMBL/GenBank/DDBJ whole genome shotgun (WGS) entry which is preliminary data.</text>
</comment>
<keyword evidence="10" id="KW-1185">Reference proteome</keyword>
<dbReference type="RefSeq" id="WP_183826122.1">
    <property type="nucleotide sequence ID" value="NZ_JACHEU010000001.1"/>
</dbReference>
<dbReference type="GO" id="GO:0043190">
    <property type="term" value="C:ATP-binding cassette (ABC) transporter complex"/>
    <property type="evidence" value="ECO:0007669"/>
    <property type="project" value="InterPro"/>
</dbReference>
<keyword evidence="3 7" id="KW-0547">Nucleotide-binding</keyword>
<dbReference type="Gene3D" id="2.40.50.100">
    <property type="match status" value="1"/>
</dbReference>
<evidence type="ECO:0000313" key="9">
    <source>
        <dbReference type="EMBL" id="MBB6011386.1"/>
    </source>
</evidence>
<dbReference type="InterPro" id="IPR003593">
    <property type="entry name" value="AAA+_ATPase"/>
</dbReference>
<dbReference type="Pfam" id="PF08402">
    <property type="entry name" value="TOBE_2"/>
    <property type="match status" value="1"/>
</dbReference>
<gene>
    <name evidence="7" type="primary">potA</name>
    <name evidence="9" type="ORF">HNR59_000731</name>
</gene>
<dbReference type="PROSITE" id="PS50893">
    <property type="entry name" value="ABC_TRANSPORTER_2"/>
    <property type="match status" value="1"/>
</dbReference>
<dbReference type="GO" id="GO:0015847">
    <property type="term" value="P:putrescine transport"/>
    <property type="evidence" value="ECO:0007669"/>
    <property type="project" value="UniProtKB-ARBA"/>
</dbReference>
<feature type="domain" description="ABC transporter" evidence="8">
    <location>
        <begin position="9"/>
        <end position="239"/>
    </location>
</feature>
<dbReference type="InterPro" id="IPR050093">
    <property type="entry name" value="ABC_SmlMolc_Importer"/>
</dbReference>
<dbReference type="InterPro" id="IPR027417">
    <property type="entry name" value="P-loop_NTPase"/>
</dbReference>
<comment type="subunit">
    <text evidence="7">The complex is composed of two ATP-binding proteins (PotA), two transmembrane proteins (PotB and PotC) and a solute-binding protein (PotD).</text>
</comment>
<dbReference type="InterPro" id="IPR013611">
    <property type="entry name" value="Transp-assoc_OB_typ2"/>
</dbReference>
<keyword evidence="1 7" id="KW-0813">Transport</keyword>
<keyword evidence="4 7" id="KW-0067">ATP-binding</keyword>
<comment type="similarity">
    <text evidence="7">Belongs to the ABC transporter superfamily. Spermidine/putrescine importer (TC 3.A.1.11.1) family.</text>
</comment>
<comment type="function">
    <text evidence="7">Part of the ABC transporter complex PotABCD involved in spermidine/putrescine import. Responsible for energy coupling to the transport system.</text>
</comment>
<evidence type="ECO:0000313" key="10">
    <source>
        <dbReference type="Proteomes" id="UP000533306"/>
    </source>
</evidence>
<evidence type="ECO:0000259" key="8">
    <source>
        <dbReference type="PROSITE" id="PS50893"/>
    </source>
</evidence>
<dbReference type="NCBIfam" id="TIGR01187">
    <property type="entry name" value="potA"/>
    <property type="match status" value="1"/>
</dbReference>
<protein>
    <recommendedName>
        <fullName evidence="7">Spermidine/putrescine import ATP-binding protein PotA</fullName>
        <ecNumber evidence="7">7.6.2.11</ecNumber>
    </recommendedName>
</protein>
<dbReference type="InterPro" id="IPR003439">
    <property type="entry name" value="ABC_transporter-like_ATP-bd"/>
</dbReference>
<keyword evidence="5 7" id="KW-1278">Translocase</keyword>
<dbReference type="SUPFAM" id="SSF52540">
    <property type="entry name" value="P-loop containing nucleoside triphosphate hydrolases"/>
    <property type="match status" value="1"/>
</dbReference>
<proteinExistence type="inferred from homology"/>
<dbReference type="SMART" id="SM00382">
    <property type="entry name" value="AAA"/>
    <property type="match status" value="1"/>
</dbReference>
<name>A0A7W9VU73_9HYPH</name>
<dbReference type="InterPro" id="IPR008995">
    <property type="entry name" value="Mo/tungstate-bd_C_term_dom"/>
</dbReference>
<reference evidence="9 10" key="1">
    <citation type="submission" date="2020-08" db="EMBL/GenBank/DDBJ databases">
        <title>Genomic Encyclopedia of Type Strains, Phase IV (KMG-IV): sequencing the most valuable type-strain genomes for metagenomic binning, comparative biology and taxonomic classification.</title>
        <authorList>
            <person name="Goeker M."/>
        </authorList>
    </citation>
    <scope>NUCLEOTIDE SEQUENCE [LARGE SCALE GENOMIC DNA]</scope>
    <source>
        <strain evidence="9 10">DSM 11099</strain>
    </source>
</reference>
<dbReference type="PANTHER" id="PTHR42781">
    <property type="entry name" value="SPERMIDINE/PUTRESCINE IMPORT ATP-BINDING PROTEIN POTA"/>
    <property type="match status" value="1"/>
</dbReference>
<dbReference type="Proteomes" id="UP000533306">
    <property type="component" value="Unassembled WGS sequence"/>
</dbReference>
<evidence type="ECO:0000256" key="5">
    <source>
        <dbReference type="ARBA" id="ARBA00022967"/>
    </source>
</evidence>
<evidence type="ECO:0000256" key="7">
    <source>
        <dbReference type="RuleBase" id="RU364083"/>
    </source>
</evidence>
<evidence type="ECO:0000256" key="6">
    <source>
        <dbReference type="ARBA" id="ARBA00023136"/>
    </source>
</evidence>
<evidence type="ECO:0000256" key="4">
    <source>
        <dbReference type="ARBA" id="ARBA00022840"/>
    </source>
</evidence>
<dbReference type="EMBL" id="JACHEU010000001">
    <property type="protein sequence ID" value="MBB6011386.1"/>
    <property type="molecule type" value="Genomic_DNA"/>
</dbReference>
<evidence type="ECO:0000256" key="3">
    <source>
        <dbReference type="ARBA" id="ARBA00022741"/>
    </source>
</evidence>
<dbReference type="Gene3D" id="3.40.50.300">
    <property type="entry name" value="P-loop containing nucleotide triphosphate hydrolases"/>
    <property type="match status" value="1"/>
</dbReference>
<dbReference type="PANTHER" id="PTHR42781:SF6">
    <property type="entry name" value="SPERMIDINE_PUTRESCINE IMPORT ATP-BINDING PROTEIN POTA"/>
    <property type="match status" value="1"/>
</dbReference>
<evidence type="ECO:0000256" key="1">
    <source>
        <dbReference type="ARBA" id="ARBA00022448"/>
    </source>
</evidence>
<sequence>MVAAATPLVEFRDVAKRYGAFTALSGIDLEIGNGEFLTLLGPSGSGKTTALMLLAGFDKPSGGSILYQGRSVESVPANRRNFGVVFQNYALFPHLTVAQNVAFPLKARKCASADIAGRVRNALQLVQLEQYAQRYPAQLSGGQQQRVALARALVFDPGLVLMDEPLAALDKNLRHHMQFEIKRLQRELGVTMVYVTHDQGEALSMSDRVAVFNSGRLLQVADPEALYNDPASHFVATFIGETNSLDVRISQVSEGVAQAQLDDGQTVRGNARCSIAPGDEAVLTVRPEALRIAGDNNSAAAHADENRLRVDISDAVFMGDHQRVTLRVGPHSMICKLPAGQGFEAARPGPAVIRFDPAAAFVYSRAAREAQ</sequence>
<dbReference type="PROSITE" id="PS00211">
    <property type="entry name" value="ABC_TRANSPORTER_1"/>
    <property type="match status" value="1"/>
</dbReference>
<dbReference type="EC" id="7.6.2.11" evidence="7"/>
<accession>A0A7W9VU73</accession>
<organism evidence="9 10">
    <name type="scientific">Aquamicrobium lusatiense</name>
    <dbReference type="NCBI Taxonomy" id="89772"/>
    <lineage>
        <taxon>Bacteria</taxon>
        <taxon>Pseudomonadati</taxon>
        <taxon>Pseudomonadota</taxon>
        <taxon>Alphaproteobacteria</taxon>
        <taxon>Hyphomicrobiales</taxon>
        <taxon>Phyllobacteriaceae</taxon>
        <taxon>Aquamicrobium</taxon>
    </lineage>
</organism>
<dbReference type="GO" id="GO:0015417">
    <property type="term" value="F:ABC-type polyamine transporter activity"/>
    <property type="evidence" value="ECO:0007669"/>
    <property type="project" value="UniProtKB-EC"/>
</dbReference>
<dbReference type="AlphaFoldDB" id="A0A7W9VU73"/>
<dbReference type="SUPFAM" id="SSF50331">
    <property type="entry name" value="MOP-like"/>
    <property type="match status" value="1"/>
</dbReference>
<dbReference type="GO" id="GO:0005524">
    <property type="term" value="F:ATP binding"/>
    <property type="evidence" value="ECO:0007669"/>
    <property type="project" value="UniProtKB-KW"/>
</dbReference>
<dbReference type="InterPro" id="IPR005893">
    <property type="entry name" value="PotA-like"/>
</dbReference>
<comment type="catalytic activity">
    <reaction evidence="7">
        <text>ATP + H2O + polyamine-[polyamine-binding protein]Side 1 = ADP + phosphate + polyamineSide 2 + [polyamine-binding protein]Side 1.</text>
        <dbReference type="EC" id="7.6.2.11"/>
    </reaction>
</comment>
<keyword evidence="6 7" id="KW-0472">Membrane</keyword>
<dbReference type="Pfam" id="PF00005">
    <property type="entry name" value="ABC_tran"/>
    <property type="match status" value="1"/>
</dbReference>
<dbReference type="GO" id="GO:0016887">
    <property type="term" value="F:ATP hydrolysis activity"/>
    <property type="evidence" value="ECO:0007669"/>
    <property type="project" value="InterPro"/>
</dbReference>